<keyword evidence="1" id="KW-0732">Signal</keyword>
<dbReference type="RefSeq" id="WP_088754262.1">
    <property type="nucleotide sequence ID" value="NZ_NJGV01000004.1"/>
</dbReference>
<dbReference type="EMBL" id="NJGV01000004">
    <property type="protein sequence ID" value="OWY35943.1"/>
    <property type="molecule type" value="Genomic_DNA"/>
</dbReference>
<sequence length="220" mass="23888">MKCIPSRRLLAPLLASLLAMVPLAGHAEAEGRLFQPRGENLMISPPPGWRLAYMDGDPDGNYVVDFLPPNEAHDSWREGYMGVQRRGYPDAGLVANIQARNLTVAQVALTEVMQGAQRNCPGRFVAMAQKDGSTNNIPVSVSGGFCDRTGPVAPYGEGTVLAVYQGKQQLFVVQFSWRPPTENALKQYPYRISPAGLQQYLDLLNAATLCGGPEEGKCPN</sequence>
<accession>A0A225SYP0</accession>
<evidence type="ECO:0000313" key="2">
    <source>
        <dbReference type="EMBL" id="OWY35943.1"/>
    </source>
</evidence>
<feature type="signal peptide" evidence="1">
    <location>
        <begin position="1"/>
        <end position="27"/>
    </location>
</feature>
<keyword evidence="3" id="KW-1185">Reference proteome</keyword>
<gene>
    <name evidence="2" type="ORF">CEJ45_05970</name>
</gene>
<name>A0A225SYP0_9BURK</name>
<evidence type="ECO:0000313" key="3">
    <source>
        <dbReference type="Proteomes" id="UP000214747"/>
    </source>
</evidence>
<organism evidence="2 3">
    <name type="scientific">Herbaspirillum aquaticum</name>
    <dbReference type="NCBI Taxonomy" id="568783"/>
    <lineage>
        <taxon>Bacteria</taxon>
        <taxon>Pseudomonadati</taxon>
        <taxon>Pseudomonadota</taxon>
        <taxon>Betaproteobacteria</taxon>
        <taxon>Burkholderiales</taxon>
        <taxon>Oxalobacteraceae</taxon>
        <taxon>Herbaspirillum</taxon>
    </lineage>
</organism>
<proteinExistence type="predicted"/>
<dbReference type="AlphaFoldDB" id="A0A225SYP0"/>
<dbReference type="Proteomes" id="UP000214747">
    <property type="component" value="Unassembled WGS sequence"/>
</dbReference>
<comment type="caution">
    <text evidence="2">The sequence shown here is derived from an EMBL/GenBank/DDBJ whole genome shotgun (WGS) entry which is preliminary data.</text>
</comment>
<protein>
    <submittedName>
        <fullName evidence="2">Uncharacterized protein</fullName>
    </submittedName>
</protein>
<feature type="chain" id="PRO_5012352766" evidence="1">
    <location>
        <begin position="28"/>
        <end position="220"/>
    </location>
</feature>
<reference evidence="2 3" key="1">
    <citation type="journal article" date="2010" name="Int. J. Syst. Evol. Microbiol.">
        <title>Reclassification of Herbaspirillum putei as a later heterotypic synonym of Herbaspirillum huttiense, with the description of H. huttiense subsp. huttiense subsp. nov. and H. huttiense subsp. putei subsp. nov., comb. nov., and description of Herbaspirillum aquaticum sp. nov.</title>
        <authorList>
            <person name="Dobritsa A.P."/>
            <person name="Reddy M.C."/>
            <person name="Samadpour M."/>
        </authorList>
    </citation>
    <scope>NUCLEOTIDE SEQUENCE [LARGE SCALE GENOMIC DNA]</scope>
    <source>
        <strain evidence="2 3">IEH 4430</strain>
    </source>
</reference>
<evidence type="ECO:0000256" key="1">
    <source>
        <dbReference type="SAM" id="SignalP"/>
    </source>
</evidence>